<keyword evidence="2" id="KW-1185">Reference proteome</keyword>
<dbReference type="PANTHER" id="PTHR37048">
    <property type="entry name" value="QUESTIONABLE PROTEIN"/>
    <property type="match status" value="1"/>
</dbReference>
<comment type="caution">
    <text evidence="1">The sequence shown here is derived from an EMBL/GenBank/DDBJ whole genome shotgun (WGS) entry which is preliminary data.</text>
</comment>
<dbReference type="Proteomes" id="UP001271007">
    <property type="component" value="Unassembled WGS sequence"/>
</dbReference>
<sequence>MSPPTTRNAGMFVWLNRTNIGEASIFWRWSINQGVDGHPLCVVSTRDSGKISCCVVSTSFRDTIIQEKFRDSNRHEKQKRFDTHLAIDHDDGTQPHSQAELLHLKPGRQMAKQSYINMDSFFEVETKYLDTWRSNSCRLDSQSLSYLQSQFSKHLLAVRPDSDTYENRSPLDHWTFDPLSLGVPASAISRPWRRGTPPLLPAPGDFPGVPRPTARIAHDPRTLRKWRSHDSFFTSTVNTPTQYTKPLGSWRSADKVNMSASNAWTAPSWRPASNNTIPNFVKPAPGSHALKITRPLP</sequence>
<reference evidence="1" key="1">
    <citation type="submission" date="2023-04" db="EMBL/GenBank/DDBJ databases">
        <title>Black Yeasts Isolated from many extreme environments.</title>
        <authorList>
            <person name="Coleine C."/>
            <person name="Stajich J.E."/>
            <person name="Selbmann L."/>
        </authorList>
    </citation>
    <scope>NUCLEOTIDE SEQUENCE</scope>
    <source>
        <strain evidence="1">CCFEE 5312</strain>
    </source>
</reference>
<dbReference type="PANTHER" id="PTHR37048:SF2">
    <property type="entry name" value="QUESTIONABLE PROTEIN"/>
    <property type="match status" value="1"/>
</dbReference>
<organism evidence="1 2">
    <name type="scientific">Extremus antarcticus</name>
    <dbReference type="NCBI Taxonomy" id="702011"/>
    <lineage>
        <taxon>Eukaryota</taxon>
        <taxon>Fungi</taxon>
        <taxon>Dikarya</taxon>
        <taxon>Ascomycota</taxon>
        <taxon>Pezizomycotina</taxon>
        <taxon>Dothideomycetes</taxon>
        <taxon>Dothideomycetidae</taxon>
        <taxon>Mycosphaerellales</taxon>
        <taxon>Extremaceae</taxon>
        <taxon>Extremus</taxon>
    </lineage>
</organism>
<dbReference type="EMBL" id="JAWDJX010000032">
    <property type="protein sequence ID" value="KAK3050434.1"/>
    <property type="molecule type" value="Genomic_DNA"/>
</dbReference>
<accession>A0AAJ0GCG4</accession>
<gene>
    <name evidence="1" type="ORF">LTR09_008345</name>
</gene>
<evidence type="ECO:0000313" key="1">
    <source>
        <dbReference type="EMBL" id="KAK3050434.1"/>
    </source>
</evidence>
<evidence type="ECO:0000313" key="2">
    <source>
        <dbReference type="Proteomes" id="UP001271007"/>
    </source>
</evidence>
<name>A0AAJ0GCG4_9PEZI</name>
<proteinExistence type="predicted"/>
<dbReference type="AlphaFoldDB" id="A0AAJ0GCG4"/>
<protein>
    <submittedName>
        <fullName evidence="1">Uncharacterized protein</fullName>
    </submittedName>
</protein>